<dbReference type="Gene3D" id="2.160.20.10">
    <property type="entry name" value="Single-stranded right-handed beta-helix, Pectin lyase-like"/>
    <property type="match status" value="1"/>
</dbReference>
<dbReference type="Proteomes" id="UP000198228">
    <property type="component" value="Chromosome I"/>
</dbReference>
<evidence type="ECO:0000256" key="4">
    <source>
        <dbReference type="SAM" id="MobiDB-lite"/>
    </source>
</evidence>
<evidence type="ECO:0000256" key="2">
    <source>
        <dbReference type="ARBA" id="ARBA00022525"/>
    </source>
</evidence>
<evidence type="ECO:0000259" key="6">
    <source>
        <dbReference type="Pfam" id="PF13229"/>
    </source>
</evidence>
<dbReference type="SUPFAM" id="SSF51126">
    <property type="entry name" value="Pectin lyase-like"/>
    <property type="match status" value="1"/>
</dbReference>
<organism evidence="7 8">
    <name type="scientific">Micromonospora purpureochromogenes</name>
    <dbReference type="NCBI Taxonomy" id="47872"/>
    <lineage>
        <taxon>Bacteria</taxon>
        <taxon>Bacillati</taxon>
        <taxon>Actinomycetota</taxon>
        <taxon>Actinomycetes</taxon>
        <taxon>Micromonosporales</taxon>
        <taxon>Micromonosporaceae</taxon>
        <taxon>Micromonospora</taxon>
    </lineage>
</organism>
<feature type="region of interest" description="Disordered" evidence="4">
    <location>
        <begin position="404"/>
        <end position="423"/>
    </location>
</feature>
<keyword evidence="3 5" id="KW-0732">Signal</keyword>
<protein>
    <submittedName>
        <fullName evidence="7">Right handed beta helix region</fullName>
    </submittedName>
</protein>
<evidence type="ECO:0000313" key="7">
    <source>
        <dbReference type="EMBL" id="SCE78796.1"/>
    </source>
</evidence>
<sequence>MTTRNTLARLAVVPLIGGAGLVGPAAPAMGATPAPVAQAAAAPGTELHVSSKYCSPTGTRDGSPAAPFCTIQAASDVAGPGQTVLVHPGTYQENVSFTRSGTADAPIIFRAVPMPNDPVRVGKYGTTAEMGAIIVVAEAHDVVIEGFDVYGESRADGVAVIDSSRISLDQLTVHGASDGATGVNVSGVSDDVRITRSIISNGGGATVDLDPGATNVTVAGNQLLGHGLLATMSPGVTVTGNTVVTNCRVGIDLYAGSTGASVRNNIVQTSSSRQTCPEPSWAPGIRVDASSERDTTADHNLVDPASGGPLYTWHGDEHATLASFTAATGQGGHDVAADPLLTKVQGSWAGWYRTKTGSPARDSADAGARGALDSDLLDNAYADDPGVTNTGTGSGYRDRGAVEAQGTQVTQPQYLRRKPGGGPMDVVAGGSLRTSWTVERERAKYAYQFYGDRYWHVTDASSLERTVRRAGRICVQVLGTTSNFRIANSYAASPCTVVGARFTPVTPTRLLDTRSGLGTTSTKPLGQNGTLLLPVSSVAGVSGEDITALVLNVTVTQPTDPGFITVYPYGGLPNASNVNFVAGETVPNQVTVPVTNGYIAFTHTGVGEVHLVADLQGFYTGSGSGFAPTAPVRMLDTRQGTAGPIAANTTRTLDLSAKVPAGATAAVLNVTVTKPTANGVLKLFPYGTAVPVASNLNFVTGQTIPNLVTVPVVDGKVSIRNASSGTTHVVADLAGWFSPAATQTFVPIAPTRLLDTRDSGFPLGAWSSIGVEPAVAEKTCTPACPAPTALVGNLTVTRPTAAGVLIAYPGGQQRPTASNVNFVAGETASNAAVVATGWGVDVWNSSPGTTHVIVDQSGYFIGPAS</sequence>
<feature type="domain" description="Right handed beta helix" evidence="6">
    <location>
        <begin position="134"/>
        <end position="322"/>
    </location>
</feature>
<feature type="chain" id="PRO_5038368675" evidence="5">
    <location>
        <begin position="31"/>
        <end position="865"/>
    </location>
</feature>
<dbReference type="GO" id="GO:0016837">
    <property type="term" value="F:carbon-oxygen lyase activity, acting on polysaccharides"/>
    <property type="evidence" value="ECO:0007669"/>
    <property type="project" value="TreeGrafter"/>
</dbReference>
<dbReference type="RefSeq" id="WP_157745817.1">
    <property type="nucleotide sequence ID" value="NZ_LT607410.1"/>
</dbReference>
<dbReference type="Pfam" id="PF13229">
    <property type="entry name" value="Beta_helix"/>
    <property type="match status" value="1"/>
</dbReference>
<dbReference type="InterPro" id="IPR039448">
    <property type="entry name" value="Beta_helix"/>
</dbReference>
<dbReference type="AlphaFoldDB" id="A0A1C4V4I3"/>
<dbReference type="InterPro" id="IPR006626">
    <property type="entry name" value="PbH1"/>
</dbReference>
<feature type="signal peptide" evidence="5">
    <location>
        <begin position="1"/>
        <end position="30"/>
    </location>
</feature>
<evidence type="ECO:0000256" key="5">
    <source>
        <dbReference type="SAM" id="SignalP"/>
    </source>
</evidence>
<dbReference type="SMART" id="SM00710">
    <property type="entry name" value="PbH1"/>
    <property type="match status" value="5"/>
</dbReference>
<dbReference type="InterPro" id="IPR052052">
    <property type="entry name" value="Polysaccharide_Lyase_9"/>
</dbReference>
<evidence type="ECO:0000256" key="1">
    <source>
        <dbReference type="ARBA" id="ARBA00004613"/>
    </source>
</evidence>
<evidence type="ECO:0000256" key="3">
    <source>
        <dbReference type="ARBA" id="ARBA00022729"/>
    </source>
</evidence>
<dbReference type="PANTHER" id="PTHR40088">
    <property type="entry name" value="PECTATE LYASE (EUROFUNG)"/>
    <property type="match status" value="1"/>
</dbReference>
<dbReference type="PANTHER" id="PTHR40088:SF2">
    <property type="entry name" value="SECRETED SUGAR HYDROLASE"/>
    <property type="match status" value="1"/>
</dbReference>
<dbReference type="EMBL" id="LT607410">
    <property type="protein sequence ID" value="SCE78796.1"/>
    <property type="molecule type" value="Genomic_DNA"/>
</dbReference>
<proteinExistence type="predicted"/>
<feature type="region of interest" description="Disordered" evidence="4">
    <location>
        <begin position="378"/>
        <end position="398"/>
    </location>
</feature>
<keyword evidence="2" id="KW-0964">Secreted</keyword>
<evidence type="ECO:0000313" key="8">
    <source>
        <dbReference type="Proteomes" id="UP000198228"/>
    </source>
</evidence>
<dbReference type="GO" id="GO:0005576">
    <property type="term" value="C:extracellular region"/>
    <property type="evidence" value="ECO:0007669"/>
    <property type="project" value="UniProtKB-SubCell"/>
</dbReference>
<reference evidence="7 8" key="1">
    <citation type="submission" date="2016-06" db="EMBL/GenBank/DDBJ databases">
        <authorList>
            <person name="Kjaerup R.B."/>
            <person name="Dalgaard T.S."/>
            <person name="Juul-Madsen H.R."/>
        </authorList>
    </citation>
    <scope>NUCLEOTIDE SEQUENCE [LARGE SCALE GENOMIC DNA]</scope>
    <source>
        <strain evidence="7 8">DSM 43821</strain>
    </source>
</reference>
<name>A0A1C4V4I3_9ACTN</name>
<accession>A0A1C4V4I3</accession>
<gene>
    <name evidence="7" type="ORF">GA0074696_0859</name>
</gene>
<comment type="subcellular location">
    <subcellularLocation>
        <location evidence="1">Secreted</location>
    </subcellularLocation>
</comment>
<dbReference type="InterPro" id="IPR012334">
    <property type="entry name" value="Pectin_lyas_fold"/>
</dbReference>
<dbReference type="InterPro" id="IPR011050">
    <property type="entry name" value="Pectin_lyase_fold/virulence"/>
</dbReference>